<dbReference type="SMART" id="SM00421">
    <property type="entry name" value="HTH_LUXR"/>
    <property type="match status" value="1"/>
</dbReference>
<evidence type="ECO:0000259" key="5">
    <source>
        <dbReference type="PROSITE" id="PS50110"/>
    </source>
</evidence>
<comment type="caution">
    <text evidence="6">The sequence shown here is derived from an EMBL/GenBank/DDBJ whole genome shotgun (WGS) entry which is preliminary data.</text>
</comment>
<dbReference type="EMBL" id="JACHND010000001">
    <property type="protein sequence ID" value="MBB4699475.1"/>
    <property type="molecule type" value="Genomic_DNA"/>
</dbReference>
<dbReference type="InterPro" id="IPR016032">
    <property type="entry name" value="Sig_transdc_resp-reg_C-effctor"/>
</dbReference>
<dbReference type="SUPFAM" id="SSF52172">
    <property type="entry name" value="CheY-like"/>
    <property type="match status" value="1"/>
</dbReference>
<dbReference type="CDD" id="cd17535">
    <property type="entry name" value="REC_NarL-like"/>
    <property type="match status" value="1"/>
</dbReference>
<evidence type="ECO:0000256" key="1">
    <source>
        <dbReference type="ARBA" id="ARBA00022553"/>
    </source>
</evidence>
<dbReference type="InterPro" id="IPR001789">
    <property type="entry name" value="Sig_transdc_resp-reg_receiver"/>
</dbReference>
<reference evidence="6 7" key="1">
    <citation type="submission" date="2020-08" db="EMBL/GenBank/DDBJ databases">
        <title>Sequencing the genomes of 1000 actinobacteria strains.</title>
        <authorList>
            <person name="Klenk H.-P."/>
        </authorList>
    </citation>
    <scope>NUCLEOTIDE SEQUENCE [LARGE SCALE GENOMIC DNA]</scope>
    <source>
        <strain evidence="6 7">DSM 45784</strain>
    </source>
</reference>
<dbReference type="GO" id="GO:0000160">
    <property type="term" value="P:phosphorelay signal transduction system"/>
    <property type="evidence" value="ECO:0007669"/>
    <property type="project" value="InterPro"/>
</dbReference>
<evidence type="ECO:0000256" key="3">
    <source>
        <dbReference type="PROSITE-ProRule" id="PRU00169"/>
    </source>
</evidence>
<keyword evidence="7" id="KW-1185">Reference proteome</keyword>
<feature type="domain" description="Response regulatory" evidence="5">
    <location>
        <begin position="3"/>
        <end position="119"/>
    </location>
</feature>
<protein>
    <submittedName>
        <fullName evidence="6">Two-component system response regulator DesR</fullName>
    </submittedName>
</protein>
<dbReference type="InterPro" id="IPR058245">
    <property type="entry name" value="NreC/VraR/RcsB-like_REC"/>
</dbReference>
<dbReference type="SMART" id="SM00448">
    <property type="entry name" value="REC"/>
    <property type="match status" value="1"/>
</dbReference>
<feature type="modified residue" description="4-aspartylphosphate" evidence="3">
    <location>
        <position position="54"/>
    </location>
</feature>
<accession>A0A7W7G8G5</accession>
<dbReference type="SUPFAM" id="SSF46894">
    <property type="entry name" value="C-terminal effector domain of the bipartite response regulators"/>
    <property type="match status" value="1"/>
</dbReference>
<dbReference type="AlphaFoldDB" id="A0A7W7G8G5"/>
<evidence type="ECO:0000259" key="4">
    <source>
        <dbReference type="PROSITE" id="PS50043"/>
    </source>
</evidence>
<dbReference type="InterPro" id="IPR039420">
    <property type="entry name" value="WalR-like"/>
</dbReference>
<dbReference type="GO" id="GO:0006355">
    <property type="term" value="P:regulation of DNA-templated transcription"/>
    <property type="evidence" value="ECO:0007669"/>
    <property type="project" value="InterPro"/>
</dbReference>
<dbReference type="RefSeq" id="WP_184877033.1">
    <property type="nucleotide sequence ID" value="NZ_BOOV01000024.1"/>
</dbReference>
<dbReference type="InterPro" id="IPR011006">
    <property type="entry name" value="CheY-like_superfamily"/>
</dbReference>
<dbReference type="GO" id="GO:0003677">
    <property type="term" value="F:DNA binding"/>
    <property type="evidence" value="ECO:0007669"/>
    <property type="project" value="UniProtKB-KW"/>
</dbReference>
<evidence type="ECO:0000313" key="7">
    <source>
        <dbReference type="Proteomes" id="UP000542210"/>
    </source>
</evidence>
<evidence type="ECO:0000256" key="2">
    <source>
        <dbReference type="ARBA" id="ARBA00023125"/>
    </source>
</evidence>
<dbReference type="PANTHER" id="PTHR43214:SF42">
    <property type="entry name" value="TRANSCRIPTIONAL REGULATORY PROTEIN DESR"/>
    <property type="match status" value="1"/>
</dbReference>
<dbReference type="Pfam" id="PF00196">
    <property type="entry name" value="GerE"/>
    <property type="match status" value="1"/>
</dbReference>
<keyword evidence="1 3" id="KW-0597">Phosphoprotein</keyword>
<dbReference type="Proteomes" id="UP000542210">
    <property type="component" value="Unassembled WGS sequence"/>
</dbReference>
<organism evidence="6 7">
    <name type="scientific">Sphaerisporangium siamense</name>
    <dbReference type="NCBI Taxonomy" id="795645"/>
    <lineage>
        <taxon>Bacteria</taxon>
        <taxon>Bacillati</taxon>
        <taxon>Actinomycetota</taxon>
        <taxon>Actinomycetes</taxon>
        <taxon>Streptosporangiales</taxon>
        <taxon>Streptosporangiaceae</taxon>
        <taxon>Sphaerisporangium</taxon>
    </lineage>
</organism>
<dbReference type="CDD" id="cd06170">
    <property type="entry name" value="LuxR_C_like"/>
    <property type="match status" value="1"/>
</dbReference>
<feature type="domain" description="HTH luxR-type" evidence="4">
    <location>
        <begin position="135"/>
        <end position="200"/>
    </location>
</feature>
<dbReference type="Gene3D" id="3.40.50.2300">
    <property type="match status" value="1"/>
</dbReference>
<evidence type="ECO:0000313" key="6">
    <source>
        <dbReference type="EMBL" id="MBB4699475.1"/>
    </source>
</evidence>
<gene>
    <name evidence="6" type="ORF">BJ982_001019</name>
</gene>
<dbReference type="PROSITE" id="PS50043">
    <property type="entry name" value="HTH_LUXR_2"/>
    <property type="match status" value="1"/>
</dbReference>
<proteinExistence type="predicted"/>
<keyword evidence="2" id="KW-0238">DNA-binding</keyword>
<dbReference type="Pfam" id="PF00072">
    <property type="entry name" value="Response_reg"/>
    <property type="match status" value="1"/>
</dbReference>
<dbReference type="PANTHER" id="PTHR43214">
    <property type="entry name" value="TWO-COMPONENT RESPONSE REGULATOR"/>
    <property type="match status" value="1"/>
</dbReference>
<dbReference type="PROSITE" id="PS50110">
    <property type="entry name" value="RESPONSE_REGULATORY"/>
    <property type="match status" value="1"/>
</dbReference>
<dbReference type="InterPro" id="IPR000792">
    <property type="entry name" value="Tscrpt_reg_LuxR_C"/>
</dbReference>
<dbReference type="PRINTS" id="PR00038">
    <property type="entry name" value="HTHLUXR"/>
</dbReference>
<name>A0A7W7G8G5_9ACTN</name>
<sequence>MIRVVIADDERLIRESLEMILSLEDDIEVVGTADRGDLVAGLADRHDADVVLLDIDMPGLDGLQTASLLAAARPGRGIVILTGHAKPGYLHRAMRSGVRGFLSKGTMSAGALAEAVRTIHRGGRYIDPELATEAVALGTSPLSPRETEIIRLSGDGLTFPEIAGRLHLSEGTVRNYMSSAITKLGVANKVAAYRAASTAGWL</sequence>